<dbReference type="AlphaFoldDB" id="A0A4Z2GEW7"/>
<sequence>MLCEAPFTAAAAAASAAAFSKAIVWDLGRRPRTPLRTGRGGKGLGSRYEVCMEDEEQLDDERRAARETDVEDTGAWSALGRRTPADGEDVSGVEGAPIVKGASPAVKHDKDLLTSDLSNCGGTNQVPIGWMFIESTSLQKSLVLSLPSRRKRRRVPIMPITVAMHKEFELRGLEGVNEISL</sequence>
<feature type="region of interest" description="Disordered" evidence="1">
    <location>
        <begin position="59"/>
        <end position="94"/>
    </location>
</feature>
<dbReference type="Proteomes" id="UP000314294">
    <property type="component" value="Unassembled WGS sequence"/>
</dbReference>
<organism evidence="2 3">
    <name type="scientific">Liparis tanakae</name>
    <name type="common">Tanaka's snailfish</name>
    <dbReference type="NCBI Taxonomy" id="230148"/>
    <lineage>
        <taxon>Eukaryota</taxon>
        <taxon>Metazoa</taxon>
        <taxon>Chordata</taxon>
        <taxon>Craniata</taxon>
        <taxon>Vertebrata</taxon>
        <taxon>Euteleostomi</taxon>
        <taxon>Actinopterygii</taxon>
        <taxon>Neopterygii</taxon>
        <taxon>Teleostei</taxon>
        <taxon>Neoteleostei</taxon>
        <taxon>Acanthomorphata</taxon>
        <taxon>Eupercaria</taxon>
        <taxon>Perciformes</taxon>
        <taxon>Cottioidei</taxon>
        <taxon>Cottales</taxon>
        <taxon>Liparidae</taxon>
        <taxon>Liparis</taxon>
    </lineage>
</organism>
<proteinExistence type="predicted"/>
<gene>
    <name evidence="2" type="ORF">EYF80_037696</name>
</gene>
<evidence type="ECO:0000313" key="3">
    <source>
        <dbReference type="Proteomes" id="UP000314294"/>
    </source>
</evidence>
<name>A0A4Z2GEW7_9TELE</name>
<evidence type="ECO:0000256" key="1">
    <source>
        <dbReference type="SAM" id="MobiDB-lite"/>
    </source>
</evidence>
<protein>
    <submittedName>
        <fullName evidence="2">Uncharacterized protein</fullName>
    </submittedName>
</protein>
<keyword evidence="3" id="KW-1185">Reference proteome</keyword>
<evidence type="ECO:0000313" key="2">
    <source>
        <dbReference type="EMBL" id="TNN52088.1"/>
    </source>
</evidence>
<accession>A0A4Z2GEW7</accession>
<reference evidence="2 3" key="1">
    <citation type="submission" date="2019-03" db="EMBL/GenBank/DDBJ databases">
        <title>First draft genome of Liparis tanakae, snailfish: a comprehensive survey of snailfish specific genes.</title>
        <authorList>
            <person name="Kim W."/>
            <person name="Song I."/>
            <person name="Jeong J.-H."/>
            <person name="Kim D."/>
            <person name="Kim S."/>
            <person name="Ryu S."/>
            <person name="Song J.Y."/>
            <person name="Lee S.K."/>
        </authorList>
    </citation>
    <scope>NUCLEOTIDE SEQUENCE [LARGE SCALE GENOMIC DNA]</scope>
    <source>
        <tissue evidence="2">Muscle</tissue>
    </source>
</reference>
<dbReference type="OrthoDB" id="10682920at2759"/>
<comment type="caution">
    <text evidence="2">The sequence shown here is derived from an EMBL/GenBank/DDBJ whole genome shotgun (WGS) entry which is preliminary data.</text>
</comment>
<dbReference type="EMBL" id="SRLO01000559">
    <property type="protein sequence ID" value="TNN52088.1"/>
    <property type="molecule type" value="Genomic_DNA"/>
</dbReference>